<dbReference type="Pfam" id="PF13511">
    <property type="entry name" value="DUF4124"/>
    <property type="match status" value="1"/>
</dbReference>
<organism evidence="4 5">
    <name type="scientific">Thiothrix unzii</name>
    <dbReference type="NCBI Taxonomy" id="111769"/>
    <lineage>
        <taxon>Bacteria</taxon>
        <taxon>Pseudomonadati</taxon>
        <taxon>Pseudomonadota</taxon>
        <taxon>Gammaproteobacteria</taxon>
        <taxon>Thiotrichales</taxon>
        <taxon>Thiotrichaceae</taxon>
        <taxon>Thiothrix</taxon>
    </lineage>
</organism>
<proteinExistence type="predicted"/>
<feature type="region of interest" description="Disordered" evidence="1">
    <location>
        <begin position="167"/>
        <end position="189"/>
    </location>
</feature>
<protein>
    <submittedName>
        <fullName evidence="4">DUF4124 domain-containing protein</fullName>
    </submittedName>
</protein>
<feature type="signal peptide" evidence="2">
    <location>
        <begin position="1"/>
        <end position="23"/>
    </location>
</feature>
<evidence type="ECO:0000256" key="1">
    <source>
        <dbReference type="SAM" id="MobiDB-lite"/>
    </source>
</evidence>
<gene>
    <name evidence="4" type="ORF">J9260_09305</name>
</gene>
<evidence type="ECO:0000259" key="3">
    <source>
        <dbReference type="Pfam" id="PF13511"/>
    </source>
</evidence>
<dbReference type="AlphaFoldDB" id="A0A975F5X2"/>
<feature type="region of interest" description="Disordered" evidence="1">
    <location>
        <begin position="57"/>
        <end position="106"/>
    </location>
</feature>
<keyword evidence="2" id="KW-0732">Signal</keyword>
<dbReference type="EMBL" id="CP072793">
    <property type="protein sequence ID" value="QTR51955.1"/>
    <property type="molecule type" value="Genomic_DNA"/>
</dbReference>
<reference evidence="4" key="1">
    <citation type="submission" date="2021-04" db="EMBL/GenBank/DDBJ databases">
        <title>Genomics, taxonomy and metabolism of representatives of sulfur bacteria of the genus Thiothrix: Thiothrix fructosivorans QT, Thiothrix unzii A1T and three new species, Thiothrix subterranea sp. nov., Thiothrix litoralis sp. nov. and 'Candidatus Thiothrix anitrata' sp. nov.</title>
        <authorList>
            <person name="Ravin N.V."/>
            <person name="Smolyakov D."/>
            <person name="Rudenko T.S."/>
            <person name="Mardanov A.V."/>
            <person name="Beletsky A.V."/>
            <person name="Markov N.D."/>
            <person name="Fomenkov A.I."/>
            <person name="Roberts R.J."/>
            <person name="Karnachuk O.V."/>
            <person name="Novikov A."/>
            <person name="Grabovich M.Y."/>
        </authorList>
    </citation>
    <scope>NUCLEOTIDE SEQUENCE</scope>
    <source>
        <strain evidence="4">A1</strain>
    </source>
</reference>
<accession>A0A975F5X2</accession>
<dbReference type="InterPro" id="IPR025392">
    <property type="entry name" value="DUF4124"/>
</dbReference>
<name>A0A975F5X2_9GAMM</name>
<feature type="compositionally biased region" description="Basic and acidic residues" evidence="1">
    <location>
        <begin position="77"/>
        <end position="103"/>
    </location>
</feature>
<dbReference type="Proteomes" id="UP000672009">
    <property type="component" value="Chromosome"/>
</dbReference>
<sequence>MKQAIFMPILLASLVGWASSASAEMYKWTDSSGKTHYSATPPPADVKAKNIEAEINLSSGKSKVSDAPKTDAAAPETKTETPTDKAVKPEEAAQASEKQHRSYCDQQKQALQQISTNSLVKYTDEKGERFLNAAEKQEKIASISKNIESMCGPEMFSSATGVAAAPANAAAKPASPATDTTTTGQTSGK</sequence>
<dbReference type="KEGG" id="tun:J9260_09305"/>
<evidence type="ECO:0000313" key="5">
    <source>
        <dbReference type="Proteomes" id="UP000672009"/>
    </source>
</evidence>
<keyword evidence="5" id="KW-1185">Reference proteome</keyword>
<evidence type="ECO:0000256" key="2">
    <source>
        <dbReference type="SAM" id="SignalP"/>
    </source>
</evidence>
<evidence type="ECO:0000313" key="4">
    <source>
        <dbReference type="EMBL" id="QTR51955.1"/>
    </source>
</evidence>
<feature type="chain" id="PRO_5036708789" evidence="2">
    <location>
        <begin position="24"/>
        <end position="189"/>
    </location>
</feature>
<feature type="domain" description="DUF4124" evidence="3">
    <location>
        <begin position="17"/>
        <end position="53"/>
    </location>
</feature>